<name>A0A0A9BYE0_ARUDO</name>
<accession>A0A0A9BYE0</accession>
<reference evidence="1" key="1">
    <citation type="submission" date="2014-09" db="EMBL/GenBank/DDBJ databases">
        <authorList>
            <person name="Magalhaes I.L.F."/>
            <person name="Oliveira U."/>
            <person name="Santos F.R."/>
            <person name="Vidigal T.H.D.A."/>
            <person name="Brescovit A.D."/>
            <person name="Santos A.J."/>
        </authorList>
    </citation>
    <scope>NUCLEOTIDE SEQUENCE</scope>
    <source>
        <tissue evidence="1">Shoot tissue taken approximately 20 cm above the soil surface</tissue>
    </source>
</reference>
<dbReference type="EMBL" id="GBRH01233603">
    <property type="protein sequence ID" value="JAD64292.1"/>
    <property type="molecule type" value="Transcribed_RNA"/>
</dbReference>
<dbReference type="AlphaFoldDB" id="A0A0A9BYE0"/>
<protein>
    <submittedName>
        <fullName evidence="1">Uncharacterized protein</fullName>
    </submittedName>
</protein>
<sequence>MTIYALQVLHCSILLCSYRNKVSVVCSFFTLQ</sequence>
<reference evidence="1" key="2">
    <citation type="journal article" date="2015" name="Data Brief">
        <title>Shoot transcriptome of the giant reed, Arundo donax.</title>
        <authorList>
            <person name="Barrero R.A."/>
            <person name="Guerrero F.D."/>
            <person name="Moolhuijzen P."/>
            <person name="Goolsby J.A."/>
            <person name="Tidwell J."/>
            <person name="Bellgard S.E."/>
            <person name="Bellgard M.I."/>
        </authorList>
    </citation>
    <scope>NUCLEOTIDE SEQUENCE</scope>
    <source>
        <tissue evidence="1">Shoot tissue taken approximately 20 cm above the soil surface</tissue>
    </source>
</reference>
<organism evidence="1">
    <name type="scientific">Arundo donax</name>
    <name type="common">Giant reed</name>
    <name type="synonym">Donax arundinaceus</name>
    <dbReference type="NCBI Taxonomy" id="35708"/>
    <lineage>
        <taxon>Eukaryota</taxon>
        <taxon>Viridiplantae</taxon>
        <taxon>Streptophyta</taxon>
        <taxon>Embryophyta</taxon>
        <taxon>Tracheophyta</taxon>
        <taxon>Spermatophyta</taxon>
        <taxon>Magnoliopsida</taxon>
        <taxon>Liliopsida</taxon>
        <taxon>Poales</taxon>
        <taxon>Poaceae</taxon>
        <taxon>PACMAD clade</taxon>
        <taxon>Arundinoideae</taxon>
        <taxon>Arundineae</taxon>
        <taxon>Arundo</taxon>
    </lineage>
</organism>
<proteinExistence type="predicted"/>
<evidence type="ECO:0000313" key="1">
    <source>
        <dbReference type="EMBL" id="JAD64292.1"/>
    </source>
</evidence>